<protein>
    <recommendedName>
        <fullName evidence="4">Ig-like domain-containing protein</fullName>
    </recommendedName>
</protein>
<feature type="domain" description="Ig-like" evidence="4">
    <location>
        <begin position="31"/>
        <end position="112"/>
    </location>
</feature>
<evidence type="ECO:0000313" key="6">
    <source>
        <dbReference type="Proteomes" id="UP000261620"/>
    </source>
</evidence>
<dbReference type="Proteomes" id="UP000261620">
    <property type="component" value="Unplaced"/>
</dbReference>
<dbReference type="PANTHER" id="PTHR14334">
    <property type="entry name" value="B-CELL ANTIGEN RECEPTOR COMPLEX-ASSOCIATED PROTEIN"/>
    <property type="match status" value="1"/>
</dbReference>
<dbReference type="AlphaFoldDB" id="A0A3Q3XFS2"/>
<dbReference type="PROSITE" id="PS50835">
    <property type="entry name" value="IG_LIKE"/>
    <property type="match status" value="1"/>
</dbReference>
<dbReference type="InterPro" id="IPR007110">
    <property type="entry name" value="Ig-like_dom"/>
</dbReference>
<keyword evidence="2" id="KW-1133">Transmembrane helix</keyword>
<feature type="transmembrane region" description="Helical" evidence="2">
    <location>
        <begin position="129"/>
        <end position="147"/>
    </location>
</feature>
<accession>A0A3Q3XFS2</accession>
<dbReference type="SMART" id="SM00408">
    <property type="entry name" value="IGc2"/>
    <property type="match status" value="1"/>
</dbReference>
<dbReference type="OMA" id="PVHFICY"/>
<dbReference type="InterPro" id="IPR036179">
    <property type="entry name" value="Ig-like_dom_sf"/>
</dbReference>
<dbReference type="InterPro" id="IPR003598">
    <property type="entry name" value="Ig_sub2"/>
</dbReference>
<keyword evidence="2" id="KW-0812">Transmembrane</keyword>
<sequence>MSWLLAGYCGLALINISGALRISQWPWFIGVKTNRDVYMVCEALSGNWSDSSQWYKANEFTELKKAEAMQPGERIKIQKGRLHIRDVHVEDKGLYFCKINNTWGTGTELNIARPINNTQPQYRTKMKDGLMIFQGLLLAMCIAAILLRKQTLSEKTDSIYEEPETDHIYEGLTIDSCGGDLYDELTAYSQPEGVEAPWE</sequence>
<proteinExistence type="predicted"/>
<dbReference type="Ensembl" id="ENSMMOT00000028148.1">
    <property type="protein sequence ID" value="ENSMMOP00000027675.1"/>
    <property type="gene ID" value="ENSMMOG00000020930.1"/>
</dbReference>
<dbReference type="SUPFAM" id="SSF48726">
    <property type="entry name" value="Immunoglobulin"/>
    <property type="match status" value="1"/>
</dbReference>
<keyword evidence="1" id="KW-0393">Immunoglobulin domain</keyword>
<dbReference type="Gene3D" id="2.60.40.10">
    <property type="entry name" value="Immunoglobulins"/>
    <property type="match status" value="1"/>
</dbReference>
<organism evidence="5 6">
    <name type="scientific">Mola mola</name>
    <name type="common">Ocean sunfish</name>
    <name type="synonym">Tetraodon mola</name>
    <dbReference type="NCBI Taxonomy" id="94237"/>
    <lineage>
        <taxon>Eukaryota</taxon>
        <taxon>Metazoa</taxon>
        <taxon>Chordata</taxon>
        <taxon>Craniata</taxon>
        <taxon>Vertebrata</taxon>
        <taxon>Euteleostomi</taxon>
        <taxon>Actinopterygii</taxon>
        <taxon>Neopterygii</taxon>
        <taxon>Teleostei</taxon>
        <taxon>Neoteleostei</taxon>
        <taxon>Acanthomorphata</taxon>
        <taxon>Eupercaria</taxon>
        <taxon>Tetraodontiformes</taxon>
        <taxon>Molidae</taxon>
        <taxon>Mola</taxon>
    </lineage>
</organism>
<dbReference type="GO" id="GO:0019815">
    <property type="term" value="C:B cell receptor complex"/>
    <property type="evidence" value="ECO:0007669"/>
    <property type="project" value="TreeGrafter"/>
</dbReference>
<dbReference type="GO" id="GO:0030183">
    <property type="term" value="P:B cell differentiation"/>
    <property type="evidence" value="ECO:0007669"/>
    <property type="project" value="TreeGrafter"/>
</dbReference>
<dbReference type="Pfam" id="PF13895">
    <property type="entry name" value="Ig_2"/>
    <property type="match status" value="1"/>
</dbReference>
<evidence type="ECO:0000313" key="5">
    <source>
        <dbReference type="Ensembl" id="ENSMMOP00000027675.1"/>
    </source>
</evidence>
<evidence type="ECO:0000256" key="1">
    <source>
        <dbReference type="ARBA" id="ARBA00023319"/>
    </source>
</evidence>
<evidence type="ECO:0000256" key="3">
    <source>
        <dbReference type="SAM" id="SignalP"/>
    </source>
</evidence>
<feature type="chain" id="PRO_5018656446" description="Ig-like domain-containing protein" evidence="3">
    <location>
        <begin position="20"/>
        <end position="199"/>
    </location>
</feature>
<name>A0A3Q3XFS2_MOLML</name>
<dbReference type="InterPro" id="IPR013783">
    <property type="entry name" value="Ig-like_fold"/>
</dbReference>
<reference evidence="5" key="1">
    <citation type="submission" date="2025-08" db="UniProtKB">
        <authorList>
            <consortium name="Ensembl"/>
        </authorList>
    </citation>
    <scope>IDENTIFICATION</scope>
</reference>
<keyword evidence="6" id="KW-1185">Reference proteome</keyword>
<evidence type="ECO:0000256" key="2">
    <source>
        <dbReference type="SAM" id="Phobius"/>
    </source>
</evidence>
<keyword evidence="3" id="KW-0732">Signal</keyword>
<evidence type="ECO:0000259" key="4">
    <source>
        <dbReference type="PROSITE" id="PS50835"/>
    </source>
</evidence>
<dbReference type="PANTHER" id="PTHR14334:SF2">
    <property type="entry name" value="B-CELL ANTIGEN RECEPTOR COMPLEX-ASSOCIATED PROTEIN BETA CHAIN"/>
    <property type="match status" value="1"/>
</dbReference>
<keyword evidence="2" id="KW-0472">Membrane</keyword>
<dbReference type="STRING" id="94237.ENSMMOP00000027675"/>
<reference evidence="5" key="2">
    <citation type="submission" date="2025-09" db="UniProtKB">
        <authorList>
            <consortium name="Ensembl"/>
        </authorList>
    </citation>
    <scope>IDENTIFICATION</scope>
</reference>
<dbReference type="GO" id="GO:0050853">
    <property type="term" value="P:B cell receptor signaling pathway"/>
    <property type="evidence" value="ECO:0007669"/>
    <property type="project" value="TreeGrafter"/>
</dbReference>
<dbReference type="GO" id="GO:0009897">
    <property type="term" value="C:external side of plasma membrane"/>
    <property type="evidence" value="ECO:0007669"/>
    <property type="project" value="TreeGrafter"/>
</dbReference>
<feature type="signal peptide" evidence="3">
    <location>
        <begin position="1"/>
        <end position="19"/>
    </location>
</feature>